<evidence type="ECO:0000256" key="1">
    <source>
        <dbReference type="ARBA" id="ARBA00000451"/>
    </source>
</evidence>
<dbReference type="Gene3D" id="1.25.40.10">
    <property type="entry name" value="Tetratricopeptide repeat domain"/>
    <property type="match status" value="1"/>
</dbReference>
<protein>
    <recommendedName>
        <fullName evidence="2">separase</fullName>
        <ecNumber evidence="2">3.4.22.49</ecNumber>
    </recommendedName>
</protein>
<feature type="region of interest" description="Disordered" evidence="5">
    <location>
        <begin position="2120"/>
        <end position="2165"/>
    </location>
</feature>
<keyword evidence="3" id="KW-0378">Hydrolase</keyword>
<dbReference type="GO" id="GO:0004197">
    <property type="term" value="F:cysteine-type endopeptidase activity"/>
    <property type="evidence" value="ECO:0007669"/>
    <property type="project" value="InterPro"/>
</dbReference>
<reference evidence="7" key="1">
    <citation type="journal article" date="2020" name="Stud. Mycol.">
        <title>101 Dothideomycetes genomes: a test case for predicting lifestyles and emergence of pathogens.</title>
        <authorList>
            <person name="Haridas S."/>
            <person name="Albert R."/>
            <person name="Binder M."/>
            <person name="Bloem J."/>
            <person name="Labutti K."/>
            <person name="Salamov A."/>
            <person name="Andreopoulos B."/>
            <person name="Baker S."/>
            <person name="Barry K."/>
            <person name="Bills G."/>
            <person name="Bluhm B."/>
            <person name="Cannon C."/>
            <person name="Castanera R."/>
            <person name="Culley D."/>
            <person name="Daum C."/>
            <person name="Ezra D."/>
            <person name="Gonzalez J."/>
            <person name="Henrissat B."/>
            <person name="Kuo A."/>
            <person name="Liang C."/>
            <person name="Lipzen A."/>
            <person name="Lutzoni F."/>
            <person name="Magnuson J."/>
            <person name="Mondo S."/>
            <person name="Nolan M."/>
            <person name="Ohm R."/>
            <person name="Pangilinan J."/>
            <person name="Park H.-J."/>
            <person name="Ramirez L."/>
            <person name="Alfaro M."/>
            <person name="Sun H."/>
            <person name="Tritt A."/>
            <person name="Yoshinaga Y."/>
            <person name="Zwiers L.-H."/>
            <person name="Turgeon B."/>
            <person name="Goodwin S."/>
            <person name="Spatafora J."/>
            <person name="Crous P."/>
            <person name="Grigoriev I."/>
        </authorList>
    </citation>
    <scope>NUCLEOTIDE SEQUENCE</scope>
    <source>
        <strain evidence="7">CBS 121410</strain>
    </source>
</reference>
<gene>
    <name evidence="7" type="ORF">K490DRAFT_37691</name>
</gene>
<feature type="region of interest" description="Disordered" evidence="5">
    <location>
        <begin position="1507"/>
        <end position="1539"/>
    </location>
</feature>
<dbReference type="OrthoDB" id="10255632at2759"/>
<dbReference type="PANTHER" id="PTHR12792">
    <property type="entry name" value="EXTRA SPINDLE POLES 1-RELATED"/>
    <property type="match status" value="1"/>
</dbReference>
<evidence type="ECO:0000256" key="4">
    <source>
        <dbReference type="ARBA" id="ARBA00022829"/>
    </source>
</evidence>
<evidence type="ECO:0000256" key="3">
    <source>
        <dbReference type="ARBA" id="ARBA00022801"/>
    </source>
</evidence>
<feature type="domain" description="Peptidase C50" evidence="6">
    <location>
        <begin position="1960"/>
        <end position="2069"/>
    </location>
</feature>
<feature type="compositionally biased region" description="Basic residues" evidence="5">
    <location>
        <begin position="2132"/>
        <end position="2148"/>
    </location>
</feature>
<sequence>MTSTEAELRAEAANIKSSLSSLACSNVTLASLQTLLGAGPKPSLNDTNSKENVRPNAPKPLPSGRGTATSRTKTKAKPGASAQAKQDEKHELPAQERVLLATEVVNTSLKALSAALKPQPKRHRVSSSLSNQATHSRRSSVASITTSSRPLMSRAVSQITNTSVISVRSSSLRRSSSYSSIKLGPGPNVIAAAECARLGFAYLRSSEAWNISGKKMPALQLETGMLALVGKLLAHGLDNLAVKELRVLKKRLGMYMQKSKVEKESESQTATGNKASAPEDTLAALLSFDDIDLQSPALQLVVNHQLYVLRVIANTKKPSVVEAANAYLQHSPSSPLVILSELAKKPTIKEKAARQLESFAQIMLSICPSIASSSDSLACSGKVSASPDTILQLQRLAFEFRVTWWKLSGHAADVNKELLEPFAKCLTAFSRRSQSPANTKYLVAAECVESVDALLGSLSEKIRAFETTTARSNMYRVLSTMAQFAGADEEALAWTKKLTSTAGDSHGFGARSAASAVRLAALKLDQRNSGKSDEHIAGIIQTALDGLNGNLKGDSSDLDLLLSEVSGLRKAATKPFTSSGRASGTSEDTAKHQLDALCFSALSACAHFLARYIGTGPMEGSDSKSLLRRGERLVLASRIAKGFVDSAVLCCKVTILAGRAEWESLDEFLQDCLFVLREVEITLKAQGRPTSDLPFVKLSGVYWLHYIQLRKSDVTDTQLLQPLRRSIDIIIDRDEKDQVSGLLLVKLEKLGEALESMRRYADSRDTFLRSLKIQISTNALKRFAEQAARTPLNQLITQECQVATLARTLRSLHKLFLRASAEKDCDRVYYDDGELEPQQRAALLEFQLMLCCASAAKTHHRRPALDLSVRDLVNILFELYSSEEYPLRRQRLSIMVLRFAGDTEDVLSPEIIELATRSAVLPGVSLGLDTGLAQYLTHLSASHTTCIALNDSPISIEKLKSALQSWQSVVDSLQSELSISAQIDNFETWITQLQMISDFFHVQGLHFLRVPALYLLIKAAESQQPTDFDTLVSTLSALGLQYLHLGYSGHAGLTLAKAQGIINSNNLSIETILQWHLSYAEYTLAIGNSERCLETLATAQDLAASSPAIADMSKSTASLSSRIRYNQLLADASYVHSLVSLDIGKANEALEYARRCVNVNKRIWASLENRNPLRASGASSEVNDSEIEGLAGGVSKISIASKSSPVIMSMTHESLGGAAFWSFVPSLFRGLTQMSNVFAHEGMFQESIYFADQAAKVAAAVNSNAFIVQNLSFTSRCYIQGSRSEKALEYLDKAQPLIKMLDGNVEKALYHQSRAELQSFLNEDGEALLEYDQAQAVISQLMEPSFAQSLEKLPILDGDLVEKMSEMKLTAATTKPRARKAPVQTAAKTTKTRKAPAKPAAKTSTRKTATSKTAPAVKSSSEEYPVLSNMRGDILRSKAGVLLQREKLTEAIALINEAEAMKLGLTSSVQHQSTRFRSLMLEAMKEMAGDFTFNTLPESTLSFPALSRAERKPSEPAGARPSYLLSSPPAPAPARKVGRGKKASAEDFVAVLQKARECISEVQRQAIQTSSTSTVQRVCGMLNEVTILLSAAVPKGAKGSLHPLYAAYLTELPKSNAIRLEHAALTIEHKAVTRDELQAWPSLSSTQDGEVMTAADFQNEYINIIPENWTAISLSLNEARDELYITRYHANQSPFILRLPMSRHNSRDMDEEIFGFDEGKAELHEIISLSDFSTQSPPDTTKKGAKTEWWAAREELDARLKDLLVNIESVWLGGFRGVFAAKKGDKTLLARFQKSFQNVLDRHLPSRQGKGKKTKPPQLDSRILELFVGLGNPDDGSADLDEQLMDLVYFVVDILQFNGERNAYDEIDFDSIIIEMLDALRAYHTATETISTTPQHTILILDRNLHAFPWESLPSLQHLSISRLPSMTALRDRLLAARCPRVSPDTETSEYAGHHIPRSSLNGASILNPAGDLANTQAMLCPHLDAMPGSWDRTASKAPTEKQFESNIRDKDVLLYFGHGSGAQYIRGRAVKRLYTATHSNDNEGQKKNLATTLLFGCSSAHVTENGEFEPSGMLYSYVTAGVPAVLGMLWDVTDKDCDRFAVSTLQHWGLFEKEHVKEEVVAPKTPSKTPSKSRGRTPSKGRSRSRVRKDDGDVGTGVGSEGRPVGLDEAVMRSRDKCYLRYLNGAAGVVYGIPVFLDGE</sequence>
<feature type="compositionally biased region" description="Low complexity" evidence="5">
    <location>
        <begin position="1372"/>
        <end position="1389"/>
    </location>
</feature>
<dbReference type="EC" id="3.4.22.49" evidence="2"/>
<keyword evidence="8" id="KW-1185">Reference proteome</keyword>
<dbReference type="PANTHER" id="PTHR12792:SF0">
    <property type="entry name" value="SEPARIN"/>
    <property type="match status" value="1"/>
</dbReference>
<evidence type="ECO:0000259" key="6">
    <source>
        <dbReference type="PROSITE" id="PS51700"/>
    </source>
</evidence>
<dbReference type="GO" id="GO:0051307">
    <property type="term" value="P:meiotic chromosome separation"/>
    <property type="evidence" value="ECO:0007669"/>
    <property type="project" value="TreeGrafter"/>
</dbReference>
<dbReference type="GO" id="GO:0005634">
    <property type="term" value="C:nucleus"/>
    <property type="evidence" value="ECO:0007669"/>
    <property type="project" value="InterPro"/>
</dbReference>
<dbReference type="Proteomes" id="UP000799776">
    <property type="component" value="Unassembled WGS sequence"/>
</dbReference>
<dbReference type="InterPro" id="IPR011990">
    <property type="entry name" value="TPR-like_helical_dom_sf"/>
</dbReference>
<dbReference type="InterPro" id="IPR005314">
    <property type="entry name" value="Peptidase_C50"/>
</dbReference>
<accession>A0A6A5YBM6</accession>
<dbReference type="GO" id="GO:0044732">
    <property type="term" value="C:mitotic spindle pole body"/>
    <property type="evidence" value="ECO:0007669"/>
    <property type="project" value="TreeGrafter"/>
</dbReference>
<dbReference type="GO" id="GO:0072686">
    <property type="term" value="C:mitotic spindle"/>
    <property type="evidence" value="ECO:0007669"/>
    <property type="project" value="TreeGrafter"/>
</dbReference>
<dbReference type="InterPro" id="IPR030397">
    <property type="entry name" value="SEPARIN_core_dom"/>
</dbReference>
<comment type="catalytic activity">
    <reaction evidence="1">
        <text>All bonds known to be hydrolyzed by this endopeptidase have arginine in P1 and an acidic residue in P4. P6 is often occupied by an acidic residue or by a hydroxy-amino-acid residue, the phosphorylation of which enhances cleavage.</text>
        <dbReference type="EC" id="3.4.22.49"/>
    </reaction>
</comment>
<evidence type="ECO:0000256" key="5">
    <source>
        <dbReference type="SAM" id="MobiDB-lite"/>
    </source>
</evidence>
<feature type="compositionally biased region" description="Low complexity" evidence="5">
    <location>
        <begin position="1397"/>
        <end position="1416"/>
    </location>
</feature>
<dbReference type="EMBL" id="ML978714">
    <property type="protein sequence ID" value="KAF2089265.1"/>
    <property type="molecule type" value="Genomic_DNA"/>
</dbReference>
<feature type="compositionally biased region" description="Polar residues" evidence="5">
    <location>
        <begin position="126"/>
        <end position="147"/>
    </location>
</feature>
<dbReference type="GO" id="GO:0006508">
    <property type="term" value="P:proteolysis"/>
    <property type="evidence" value="ECO:0007669"/>
    <property type="project" value="InterPro"/>
</dbReference>
<evidence type="ECO:0000313" key="7">
    <source>
        <dbReference type="EMBL" id="KAF2089265.1"/>
    </source>
</evidence>
<feature type="region of interest" description="Disordered" evidence="5">
    <location>
        <begin position="1372"/>
        <end position="1420"/>
    </location>
</feature>
<dbReference type="PROSITE" id="PS51700">
    <property type="entry name" value="SEPARIN"/>
    <property type="match status" value="1"/>
</dbReference>
<feature type="region of interest" description="Disordered" evidence="5">
    <location>
        <begin position="36"/>
        <end position="92"/>
    </location>
</feature>
<name>A0A6A5YBM6_9PEZI</name>
<organism evidence="7 8">
    <name type="scientific">Saccharata proteae CBS 121410</name>
    <dbReference type="NCBI Taxonomy" id="1314787"/>
    <lineage>
        <taxon>Eukaryota</taxon>
        <taxon>Fungi</taxon>
        <taxon>Dikarya</taxon>
        <taxon>Ascomycota</taxon>
        <taxon>Pezizomycotina</taxon>
        <taxon>Dothideomycetes</taxon>
        <taxon>Dothideomycetes incertae sedis</taxon>
        <taxon>Botryosphaeriales</taxon>
        <taxon>Saccharataceae</taxon>
        <taxon>Saccharata</taxon>
    </lineage>
</organism>
<dbReference type="Pfam" id="PF03568">
    <property type="entry name" value="Separin_C"/>
    <property type="match status" value="1"/>
</dbReference>
<evidence type="ECO:0000313" key="8">
    <source>
        <dbReference type="Proteomes" id="UP000799776"/>
    </source>
</evidence>
<proteinExistence type="predicted"/>
<evidence type="ECO:0000256" key="2">
    <source>
        <dbReference type="ARBA" id="ARBA00012489"/>
    </source>
</evidence>
<dbReference type="GO" id="GO:0005737">
    <property type="term" value="C:cytoplasm"/>
    <property type="evidence" value="ECO:0007669"/>
    <property type="project" value="TreeGrafter"/>
</dbReference>
<keyword evidence="4" id="KW-0159">Chromosome partition</keyword>
<dbReference type="SUPFAM" id="SSF48452">
    <property type="entry name" value="TPR-like"/>
    <property type="match status" value="1"/>
</dbReference>
<feature type="region of interest" description="Disordered" evidence="5">
    <location>
        <begin position="115"/>
        <end position="147"/>
    </location>
</feature>